<protein>
    <submittedName>
        <fullName evidence="1">Uncharacterized protein</fullName>
    </submittedName>
</protein>
<accession>A0A0E9RN62</accession>
<evidence type="ECO:0000313" key="1">
    <source>
        <dbReference type="EMBL" id="JAH29783.1"/>
    </source>
</evidence>
<reference evidence="1" key="1">
    <citation type="submission" date="2014-11" db="EMBL/GenBank/DDBJ databases">
        <authorList>
            <person name="Amaro Gonzalez C."/>
        </authorList>
    </citation>
    <scope>NUCLEOTIDE SEQUENCE</scope>
</reference>
<organism evidence="1">
    <name type="scientific">Anguilla anguilla</name>
    <name type="common">European freshwater eel</name>
    <name type="synonym">Muraena anguilla</name>
    <dbReference type="NCBI Taxonomy" id="7936"/>
    <lineage>
        <taxon>Eukaryota</taxon>
        <taxon>Metazoa</taxon>
        <taxon>Chordata</taxon>
        <taxon>Craniata</taxon>
        <taxon>Vertebrata</taxon>
        <taxon>Euteleostomi</taxon>
        <taxon>Actinopterygii</taxon>
        <taxon>Neopterygii</taxon>
        <taxon>Teleostei</taxon>
        <taxon>Anguilliformes</taxon>
        <taxon>Anguillidae</taxon>
        <taxon>Anguilla</taxon>
    </lineage>
</organism>
<sequence>MVHKTRDLKLEYPQI</sequence>
<reference evidence="1" key="2">
    <citation type="journal article" date="2015" name="Fish Shellfish Immunol.">
        <title>Early steps in the European eel (Anguilla anguilla)-Vibrio vulnificus interaction in the gills: Role of the RtxA13 toxin.</title>
        <authorList>
            <person name="Callol A."/>
            <person name="Pajuelo D."/>
            <person name="Ebbesson L."/>
            <person name="Teles M."/>
            <person name="MacKenzie S."/>
            <person name="Amaro C."/>
        </authorList>
    </citation>
    <scope>NUCLEOTIDE SEQUENCE</scope>
</reference>
<dbReference type="EMBL" id="GBXM01078794">
    <property type="protein sequence ID" value="JAH29783.1"/>
    <property type="molecule type" value="Transcribed_RNA"/>
</dbReference>
<proteinExistence type="predicted"/>
<name>A0A0E9RN62_ANGAN</name>